<name>A0A4U6Q698_9ACTN</name>
<evidence type="ECO:0000313" key="8">
    <source>
        <dbReference type="EMBL" id="TKV56092.1"/>
    </source>
</evidence>
<dbReference type="InterPro" id="IPR012338">
    <property type="entry name" value="Beta-lactam/transpept-like"/>
</dbReference>
<keyword evidence="8" id="KW-0131">Cell cycle</keyword>
<comment type="caution">
    <text evidence="8">The sequence shown here is derived from an EMBL/GenBank/DDBJ whole genome shotgun (WGS) entry which is preliminary data.</text>
</comment>
<dbReference type="InterPro" id="IPR001460">
    <property type="entry name" value="PCN-bd_Tpept"/>
</dbReference>
<dbReference type="GO" id="GO:0071555">
    <property type="term" value="P:cell wall organization"/>
    <property type="evidence" value="ECO:0007669"/>
    <property type="project" value="TreeGrafter"/>
</dbReference>
<evidence type="ECO:0000256" key="1">
    <source>
        <dbReference type="ARBA" id="ARBA00004370"/>
    </source>
</evidence>
<feature type="compositionally biased region" description="Low complexity" evidence="4">
    <location>
        <begin position="61"/>
        <end position="79"/>
    </location>
</feature>
<dbReference type="EMBL" id="SZZH01000008">
    <property type="protein sequence ID" value="TKV56092.1"/>
    <property type="molecule type" value="Genomic_DNA"/>
</dbReference>
<dbReference type="Pfam" id="PF03717">
    <property type="entry name" value="PBP_dimer"/>
    <property type="match status" value="1"/>
</dbReference>
<dbReference type="AlphaFoldDB" id="A0A4U6Q698"/>
<keyword evidence="8" id="KW-0132">Cell division</keyword>
<dbReference type="Gene3D" id="3.90.1310.10">
    <property type="entry name" value="Penicillin-binding protein 2a (Domain 2)"/>
    <property type="match status" value="1"/>
</dbReference>
<dbReference type="SUPFAM" id="SSF56519">
    <property type="entry name" value="Penicillin binding protein dimerisation domain"/>
    <property type="match status" value="1"/>
</dbReference>
<accession>A0A4U6Q698</accession>
<dbReference type="SUPFAM" id="SSF56601">
    <property type="entry name" value="beta-lactamase/transpeptidase-like"/>
    <property type="match status" value="1"/>
</dbReference>
<evidence type="ECO:0000259" key="6">
    <source>
        <dbReference type="Pfam" id="PF00905"/>
    </source>
</evidence>
<dbReference type="GO" id="GO:0051301">
    <property type="term" value="P:cell division"/>
    <property type="evidence" value="ECO:0007669"/>
    <property type="project" value="UniProtKB-KW"/>
</dbReference>
<evidence type="ECO:0000256" key="5">
    <source>
        <dbReference type="SAM" id="Phobius"/>
    </source>
</evidence>
<feature type="transmembrane region" description="Helical" evidence="5">
    <location>
        <begin position="110"/>
        <end position="132"/>
    </location>
</feature>
<feature type="region of interest" description="Disordered" evidence="4">
    <location>
        <begin position="1"/>
        <end position="102"/>
    </location>
</feature>
<dbReference type="InterPro" id="IPR050515">
    <property type="entry name" value="Beta-lactam/transpept"/>
</dbReference>
<evidence type="ECO:0000313" key="9">
    <source>
        <dbReference type="Proteomes" id="UP000306985"/>
    </source>
</evidence>
<dbReference type="InterPro" id="IPR005311">
    <property type="entry name" value="PBP_dimer"/>
</dbReference>
<dbReference type="OrthoDB" id="9789078at2"/>
<dbReference type="Proteomes" id="UP000306985">
    <property type="component" value="Unassembled WGS sequence"/>
</dbReference>
<evidence type="ECO:0000259" key="7">
    <source>
        <dbReference type="Pfam" id="PF03717"/>
    </source>
</evidence>
<keyword evidence="5" id="KW-0812">Transmembrane</keyword>
<keyword evidence="9" id="KW-1185">Reference proteome</keyword>
<protein>
    <submittedName>
        <fullName evidence="8">Cell division protein FtsI</fullName>
    </submittedName>
</protein>
<gene>
    <name evidence="8" type="ORF">FDO65_21140</name>
</gene>
<feature type="domain" description="Penicillin-binding protein transpeptidase" evidence="6">
    <location>
        <begin position="363"/>
        <end position="667"/>
    </location>
</feature>
<dbReference type="RefSeq" id="WP_137451748.1">
    <property type="nucleotide sequence ID" value="NZ_SZZH01000008.1"/>
</dbReference>
<evidence type="ECO:0000256" key="2">
    <source>
        <dbReference type="ARBA" id="ARBA00007171"/>
    </source>
</evidence>
<proteinExistence type="inferred from homology"/>
<sequence length="693" mass="72801">MTTGIGGGRPARDTGRVGSGGPVDPRRARPTRPGPVSGSSAPQSARPRRIRTDGVRPVDRPAPTATARPARGAGFAGRPLRTGHPSASVRGRRAKRARQSSFSPARRGRLALFALVLVLVAALVKLTTIQVFDIGNYAAQSAQQRTREIPLIAQRGTITDVNGNNVAFTVEGRAIAARPKLFTDDAQRQAVARIIVAGLAQGGAPDVASTGAPVTEADILEKLQSSRTYVYLARNLLPEQAAAMMKEISPLFDQAHINAVATERQDMREYPDNSAMAAIVGNTDYDGNGLSGIESKWDTRLAGKDGTRTVDVDATHLVIPNSTRDQVPAVDGMDVQLTIDSDLQYAVMQQLQKYVDASQAKKGCIVVMAVKDAHIPVMACYQPGQTTRQTGNLAATAAFEMGSVNKVVTMAAALDKGLITPTTPFTVDGSIEMGGITVKDAWAHGPTKMTATGILAKSSNVGTLMIAQQVGQDDFMAMAKRFGQGARTGVQLPAETSGNLPAMSTWSAATFANLPIGQGVSYNLVELASMYQTIANGGVRIQPTLVASTTSDGVTTPFPTGTTTQVMKPESAATLLQMLRGTIQSGDTAHRGTAPQAQITGYQVAGKTGTAQQVDEDTGEYSQSLITSTFGGIVPADNPQYAISIMLDNPRGDSSVGTTSCAPLFHDVASYVLRAGDVPPSATPAPVYDLYLP</sequence>
<evidence type="ECO:0000256" key="3">
    <source>
        <dbReference type="ARBA" id="ARBA00023136"/>
    </source>
</evidence>
<keyword evidence="5" id="KW-1133">Transmembrane helix</keyword>
<organism evidence="8 9">
    <name type="scientific">Nakamurella flava</name>
    <dbReference type="NCBI Taxonomy" id="2576308"/>
    <lineage>
        <taxon>Bacteria</taxon>
        <taxon>Bacillati</taxon>
        <taxon>Actinomycetota</taxon>
        <taxon>Actinomycetes</taxon>
        <taxon>Nakamurellales</taxon>
        <taxon>Nakamurellaceae</taxon>
        <taxon>Nakamurella</taxon>
    </lineage>
</organism>
<dbReference type="GO" id="GO:0005886">
    <property type="term" value="C:plasma membrane"/>
    <property type="evidence" value="ECO:0007669"/>
    <property type="project" value="TreeGrafter"/>
</dbReference>
<evidence type="ECO:0000256" key="4">
    <source>
        <dbReference type="SAM" id="MobiDB-lite"/>
    </source>
</evidence>
<comment type="subcellular location">
    <subcellularLocation>
        <location evidence="1">Membrane</location>
    </subcellularLocation>
</comment>
<dbReference type="PANTHER" id="PTHR30627:SF1">
    <property type="entry name" value="PEPTIDOGLYCAN D,D-TRANSPEPTIDASE FTSI"/>
    <property type="match status" value="1"/>
</dbReference>
<dbReference type="PANTHER" id="PTHR30627">
    <property type="entry name" value="PEPTIDOGLYCAN D,D-TRANSPEPTIDASE"/>
    <property type="match status" value="1"/>
</dbReference>
<dbReference type="GO" id="GO:0008658">
    <property type="term" value="F:penicillin binding"/>
    <property type="evidence" value="ECO:0007669"/>
    <property type="project" value="InterPro"/>
</dbReference>
<dbReference type="Gene3D" id="3.40.710.10">
    <property type="entry name" value="DD-peptidase/beta-lactamase superfamily"/>
    <property type="match status" value="1"/>
</dbReference>
<feature type="compositionally biased region" description="Basic and acidic residues" evidence="4">
    <location>
        <begin position="50"/>
        <end position="59"/>
    </location>
</feature>
<keyword evidence="3 5" id="KW-0472">Membrane</keyword>
<reference evidence="8 9" key="1">
    <citation type="submission" date="2019-05" db="EMBL/GenBank/DDBJ databases">
        <title>Nakamurella sp. N5BH11, whole genome shotgun sequence.</title>
        <authorList>
            <person name="Tuo L."/>
        </authorList>
    </citation>
    <scope>NUCLEOTIDE SEQUENCE [LARGE SCALE GENOMIC DNA]</scope>
    <source>
        <strain evidence="8 9">N5BH11</strain>
    </source>
</reference>
<dbReference type="Pfam" id="PF00905">
    <property type="entry name" value="Transpeptidase"/>
    <property type="match status" value="1"/>
</dbReference>
<comment type="similarity">
    <text evidence="2">Belongs to the transpeptidase family.</text>
</comment>
<dbReference type="Gene3D" id="3.30.450.330">
    <property type="match status" value="1"/>
</dbReference>
<dbReference type="InterPro" id="IPR036138">
    <property type="entry name" value="PBP_dimer_sf"/>
</dbReference>
<feature type="domain" description="Penicillin-binding protein dimerisation" evidence="7">
    <location>
        <begin position="153"/>
        <end position="317"/>
    </location>
</feature>